<reference evidence="2 3" key="1">
    <citation type="submission" date="2023-11" db="EMBL/GenBank/DDBJ databases">
        <title>A Novel Polar Bacteriovorax (B. antarcticus) Isolated from the Biocrust in Antarctica.</title>
        <authorList>
            <person name="Mun W."/>
            <person name="Choi S.Y."/>
            <person name="Mitchell R.J."/>
        </authorList>
    </citation>
    <scope>NUCLEOTIDE SEQUENCE [LARGE SCALE GENOMIC DNA]</scope>
    <source>
        <strain evidence="2 3">PP10</strain>
    </source>
</reference>
<dbReference type="RefSeq" id="WP_323574617.1">
    <property type="nucleotide sequence ID" value="NZ_JAYGJQ010000001.1"/>
</dbReference>
<sequence length="373" mass="40771">MKSKTLVLACALTAASFSFNAFSQDSAVCADPLQKICKDTEGLRAQREVYISKLKSEIAAEADRNAAPKIEEMKKKISRIHFIKRAIESFKIKNRETMASAKKRIGDIETVVTNPANVALLKSYMRQAIDESHFNDATKENFKAIQSTVLIGNFADFIERSGLEDDALGQLLGSPCGADGMVANAFATTIKDQRYVLICPGFLIALSQTASPKERLNSVLQAVSHEMGHHIDNSQVGNELYKPYLSCLSENYVDKFNSTDEDKKYCKKTAKDAADCNLKITTSHAGELIADAWGIKVLNIHARTEAMSIPQADSMLTSSWASLCNTGDEGIHPTGDFRIGTLLRTNPDISDYLSCNNSSITRPACALEGAVNL</sequence>
<feature type="signal peptide" evidence="1">
    <location>
        <begin position="1"/>
        <end position="23"/>
    </location>
</feature>
<keyword evidence="1" id="KW-0732">Signal</keyword>
<dbReference type="EMBL" id="JAYGJQ010000001">
    <property type="protein sequence ID" value="MEA9355129.1"/>
    <property type="molecule type" value="Genomic_DNA"/>
</dbReference>
<protein>
    <recommendedName>
        <fullName evidence="4">Lysine-specific metallo-endopeptidase domain-containing protein</fullName>
    </recommendedName>
</protein>
<organism evidence="2 3">
    <name type="scientific">Bacteriovorax antarcticus</name>
    <dbReference type="NCBI Taxonomy" id="3088717"/>
    <lineage>
        <taxon>Bacteria</taxon>
        <taxon>Pseudomonadati</taxon>
        <taxon>Bdellovibrionota</taxon>
        <taxon>Bacteriovoracia</taxon>
        <taxon>Bacteriovoracales</taxon>
        <taxon>Bacteriovoracaceae</taxon>
        <taxon>Bacteriovorax</taxon>
    </lineage>
</organism>
<evidence type="ECO:0008006" key="4">
    <source>
        <dbReference type="Google" id="ProtNLM"/>
    </source>
</evidence>
<name>A0ABU5VQ20_9BACT</name>
<proteinExistence type="predicted"/>
<evidence type="ECO:0000256" key="1">
    <source>
        <dbReference type="SAM" id="SignalP"/>
    </source>
</evidence>
<dbReference type="Proteomes" id="UP001302274">
    <property type="component" value="Unassembled WGS sequence"/>
</dbReference>
<keyword evidence="3" id="KW-1185">Reference proteome</keyword>
<evidence type="ECO:0000313" key="2">
    <source>
        <dbReference type="EMBL" id="MEA9355129.1"/>
    </source>
</evidence>
<comment type="caution">
    <text evidence="2">The sequence shown here is derived from an EMBL/GenBank/DDBJ whole genome shotgun (WGS) entry which is preliminary data.</text>
</comment>
<gene>
    <name evidence="2" type="ORF">SHI21_02905</name>
</gene>
<evidence type="ECO:0000313" key="3">
    <source>
        <dbReference type="Proteomes" id="UP001302274"/>
    </source>
</evidence>
<feature type="chain" id="PRO_5045686801" description="Lysine-specific metallo-endopeptidase domain-containing protein" evidence="1">
    <location>
        <begin position="24"/>
        <end position="373"/>
    </location>
</feature>
<accession>A0ABU5VQ20</accession>